<dbReference type="Proteomes" id="UP000028878">
    <property type="component" value="Unassembled WGS sequence"/>
</dbReference>
<dbReference type="Gene3D" id="3.40.50.1820">
    <property type="entry name" value="alpha/beta hydrolase"/>
    <property type="match status" value="1"/>
</dbReference>
<dbReference type="SUPFAM" id="SSF53474">
    <property type="entry name" value="alpha/beta-Hydrolases"/>
    <property type="match status" value="1"/>
</dbReference>
<feature type="domain" description="Carboxylesterase type B" evidence="2">
    <location>
        <begin position="40"/>
        <end position="337"/>
    </location>
</feature>
<name>A0A1L1PH72_HYDIT</name>
<organism evidence="3 4">
    <name type="scientific">Hydrogenophaga intermedia</name>
    <dbReference type="NCBI Taxonomy" id="65786"/>
    <lineage>
        <taxon>Bacteria</taxon>
        <taxon>Pseudomonadati</taxon>
        <taxon>Pseudomonadota</taxon>
        <taxon>Betaproteobacteria</taxon>
        <taxon>Burkholderiales</taxon>
        <taxon>Comamonadaceae</taxon>
        <taxon>Hydrogenophaga</taxon>
    </lineage>
</organism>
<evidence type="ECO:0000256" key="1">
    <source>
        <dbReference type="SAM" id="MobiDB-lite"/>
    </source>
</evidence>
<keyword evidence="4" id="KW-1185">Reference proteome</keyword>
<protein>
    <submittedName>
        <fullName evidence="3">Carboxylesterase family protein</fullName>
    </submittedName>
</protein>
<gene>
    <name evidence="3" type="ORF">BN948_02556</name>
</gene>
<feature type="region of interest" description="Disordered" evidence="1">
    <location>
        <begin position="333"/>
        <end position="355"/>
    </location>
</feature>
<dbReference type="AlphaFoldDB" id="A0A1L1PH72"/>
<accession>A0A1L1PH72</accession>
<dbReference type="InterPro" id="IPR029058">
    <property type="entry name" value="AB_hydrolase_fold"/>
</dbReference>
<sequence length="453" mass="47741">MVEYLSIYESTVLDFNRGVFQASDESTDTTERVKLPCGAATLTGLRRHGVMRFGALRYAQAPMGQLRFAPPVPASLHGEVDATATGPIAPQLPSALSRVLGSCEAPQSEDCLHLSVWTPGTDEPTRPVVVWCHGGAWQSGGVLNWYDGEALARRGNVVVVGVNARLGPLGWLLADGGVANLGLLDLALAFQWVSDHIAAFGGDATRITAMGQSAGGTNVAALLARGASTFQRAILQSAPLGRGFRSADAARSLGRTLLRAAGVATLDQARSLSAQALLHAQQAPEVVAAVRELADGHGLFGPVLDGETLPPLTPQAAGRVDVLAGWNRDEMRAFTAPATTSGTTSGTTPDEDEAQRRFATPARQWAAQATQAGRQAWLYRFDGAPGMPLGACHCAELPFVFGTLDAFASAPMLGSLHADDARRLTDDMQTAWLDFIHSRALPWAPGPQAHVFA</sequence>
<evidence type="ECO:0000259" key="2">
    <source>
        <dbReference type="Pfam" id="PF00135"/>
    </source>
</evidence>
<dbReference type="PANTHER" id="PTHR11559">
    <property type="entry name" value="CARBOXYLESTERASE"/>
    <property type="match status" value="1"/>
</dbReference>
<reference evidence="4" key="1">
    <citation type="submission" date="2014-11" db="EMBL/GenBank/DDBJ databases">
        <title>Draft genome sequence of Hydrogenophaga intermedia S1.</title>
        <authorList>
            <person name="Gan H.M."/>
            <person name="Chew T.H."/>
            <person name="Stolz A."/>
        </authorList>
    </citation>
    <scope>NUCLEOTIDE SEQUENCE [LARGE SCALE GENOMIC DNA]</scope>
    <source>
        <strain evidence="4">S1</strain>
    </source>
</reference>
<feature type="compositionally biased region" description="Low complexity" evidence="1">
    <location>
        <begin position="335"/>
        <end position="348"/>
    </location>
</feature>
<dbReference type="InterPro" id="IPR050309">
    <property type="entry name" value="Type-B_Carboxylest/Lipase"/>
</dbReference>
<dbReference type="Pfam" id="PF00135">
    <property type="entry name" value="COesterase"/>
    <property type="match status" value="1"/>
</dbReference>
<proteinExistence type="predicted"/>
<evidence type="ECO:0000313" key="4">
    <source>
        <dbReference type="Proteomes" id="UP000028878"/>
    </source>
</evidence>
<dbReference type="EMBL" id="CCAE010000019">
    <property type="protein sequence ID" value="CDN88124.1"/>
    <property type="molecule type" value="Genomic_DNA"/>
</dbReference>
<evidence type="ECO:0000313" key="3">
    <source>
        <dbReference type="EMBL" id="CDN88124.1"/>
    </source>
</evidence>
<dbReference type="InterPro" id="IPR002018">
    <property type="entry name" value="CarbesteraseB"/>
</dbReference>